<dbReference type="PROSITE" id="PS51081">
    <property type="entry name" value="ZF_SIAH"/>
    <property type="match status" value="1"/>
</dbReference>
<protein>
    <recommendedName>
        <fullName evidence="7">SIAH-type domain-containing protein</fullName>
    </recommendedName>
</protein>
<evidence type="ECO:0000259" key="7">
    <source>
        <dbReference type="PROSITE" id="PS51081"/>
    </source>
</evidence>
<dbReference type="PANTHER" id="PTHR46632:SF9">
    <property type="entry name" value="RING-TYPE E3 UBIQUITIN TRANSFERASE"/>
    <property type="match status" value="1"/>
</dbReference>
<reference evidence="8" key="1">
    <citation type="submission" date="2020-05" db="EMBL/GenBank/DDBJ databases">
        <title>WGS assembly of Panicum virgatum.</title>
        <authorList>
            <person name="Lovell J.T."/>
            <person name="Jenkins J."/>
            <person name="Shu S."/>
            <person name="Juenger T.E."/>
            <person name="Schmutz J."/>
        </authorList>
    </citation>
    <scope>NUCLEOTIDE SEQUENCE</scope>
    <source>
        <strain evidence="8">AP13</strain>
    </source>
</reference>
<feature type="region of interest" description="Disordered" evidence="6">
    <location>
        <begin position="1"/>
        <end position="21"/>
    </location>
</feature>
<dbReference type="InterPro" id="IPR044286">
    <property type="entry name" value="SINL_plant"/>
</dbReference>
<keyword evidence="3" id="KW-0862">Zinc</keyword>
<dbReference type="EMBL" id="CM029045">
    <property type="protein sequence ID" value="KAG2595964.1"/>
    <property type="molecule type" value="Genomic_DNA"/>
</dbReference>
<dbReference type="InterPro" id="IPR013083">
    <property type="entry name" value="Znf_RING/FYVE/PHD"/>
</dbReference>
<dbReference type="PANTHER" id="PTHR46632">
    <property type="entry name" value="E3 UBIQUITIN-PROTEIN LIGASE SINA-LIKE 4"/>
    <property type="match status" value="1"/>
</dbReference>
<comment type="caution">
    <text evidence="8">The sequence shown here is derived from an EMBL/GenBank/DDBJ whole genome shotgun (WGS) entry which is preliminary data.</text>
</comment>
<dbReference type="Gene3D" id="3.30.40.10">
    <property type="entry name" value="Zinc/RING finger domain, C3HC4 (zinc finger)"/>
    <property type="match status" value="1"/>
</dbReference>
<evidence type="ECO:0000313" key="9">
    <source>
        <dbReference type="Proteomes" id="UP000823388"/>
    </source>
</evidence>
<dbReference type="Proteomes" id="UP000823388">
    <property type="component" value="Chromosome 5K"/>
</dbReference>
<gene>
    <name evidence="8" type="ORF">PVAP13_5KG120400</name>
</gene>
<dbReference type="InterPro" id="IPR013010">
    <property type="entry name" value="Znf_SIAH"/>
</dbReference>
<name>A0A8T0SEY2_PANVG</name>
<keyword evidence="9" id="KW-1185">Reference proteome</keyword>
<sequence length="328" mass="34621">MERDGIATEEEGGGHGGSGSGRCSVVRIRLKSTLQSSIAVEDFGCHVCAKPLRPPIFECTAGGHLLVCSSCRDELPGGKCSFGGGAGCGGALARSLGMERAVRAVLLDCCYAGRGCTARTAYHLKEEHERACPHAPCCCPEPGCGFAGAAAAELLDHLTGHHAWPSRTFRYWRPFDPLDHYRKSASGPLVAQPAGSQALRCENDGQLFVVNLRPAAAPPGLGLAVSLVCVPPYVRATRFGCTVSFSTSSPGLSGTCTLDDLQPLCLSDWPPTECTCVVPKPNVCYRDDEGWGEVVLATTIVCADPDHEDDDRDGMGFVATDEDDDDSC</sequence>
<keyword evidence="2 5" id="KW-0863">Zinc-finger</keyword>
<evidence type="ECO:0000256" key="5">
    <source>
        <dbReference type="PROSITE-ProRule" id="PRU00455"/>
    </source>
</evidence>
<evidence type="ECO:0000256" key="2">
    <source>
        <dbReference type="ARBA" id="ARBA00022771"/>
    </source>
</evidence>
<evidence type="ECO:0000256" key="1">
    <source>
        <dbReference type="ARBA" id="ARBA00022723"/>
    </source>
</evidence>
<keyword evidence="1" id="KW-0479">Metal-binding</keyword>
<organism evidence="8 9">
    <name type="scientific">Panicum virgatum</name>
    <name type="common">Blackwell switchgrass</name>
    <dbReference type="NCBI Taxonomy" id="38727"/>
    <lineage>
        <taxon>Eukaryota</taxon>
        <taxon>Viridiplantae</taxon>
        <taxon>Streptophyta</taxon>
        <taxon>Embryophyta</taxon>
        <taxon>Tracheophyta</taxon>
        <taxon>Spermatophyta</taxon>
        <taxon>Magnoliopsida</taxon>
        <taxon>Liliopsida</taxon>
        <taxon>Poales</taxon>
        <taxon>Poaceae</taxon>
        <taxon>PACMAD clade</taxon>
        <taxon>Panicoideae</taxon>
        <taxon>Panicodae</taxon>
        <taxon>Paniceae</taxon>
        <taxon>Panicinae</taxon>
        <taxon>Panicum</taxon>
        <taxon>Panicum sect. Hiantes</taxon>
    </lineage>
</organism>
<accession>A0A8T0SEY2</accession>
<evidence type="ECO:0000256" key="4">
    <source>
        <dbReference type="ARBA" id="ARBA00024004"/>
    </source>
</evidence>
<proteinExistence type="predicted"/>
<dbReference type="AlphaFoldDB" id="A0A8T0SEY2"/>
<dbReference type="GO" id="GO:0008270">
    <property type="term" value="F:zinc ion binding"/>
    <property type="evidence" value="ECO:0007669"/>
    <property type="project" value="UniProtKB-KW"/>
</dbReference>
<comment type="function">
    <text evidence="4">E3 ubiquitin-protein ligase that mediates ubiquitination and subsequent proteasomal degradation of target proteins. E3 ubiquitin ligases accept ubiquitin from an E2 ubiquitin-conjugating enzyme in the form of a thioester and then directly transfers the ubiquitin to targeted substrates. It probably triggers the ubiquitin-mediated degradation of different substrates.</text>
</comment>
<feature type="domain" description="SIAH-type" evidence="7">
    <location>
        <begin position="104"/>
        <end position="163"/>
    </location>
</feature>
<evidence type="ECO:0000256" key="6">
    <source>
        <dbReference type="SAM" id="MobiDB-lite"/>
    </source>
</evidence>
<evidence type="ECO:0000256" key="3">
    <source>
        <dbReference type="ARBA" id="ARBA00022833"/>
    </source>
</evidence>
<evidence type="ECO:0000313" key="8">
    <source>
        <dbReference type="EMBL" id="KAG2595964.1"/>
    </source>
</evidence>
<dbReference type="OrthoDB" id="4788989at2759"/>
<dbReference type="SUPFAM" id="SSF49599">
    <property type="entry name" value="TRAF domain-like"/>
    <property type="match status" value="1"/>
</dbReference>